<dbReference type="EMBL" id="PJRQ01000047">
    <property type="protein sequence ID" value="PLR07158.1"/>
    <property type="molecule type" value="Genomic_DNA"/>
</dbReference>
<protein>
    <submittedName>
        <fullName evidence="6">HxlR family transcriptional regulator</fullName>
    </submittedName>
</protein>
<dbReference type="EMBL" id="CP026100">
    <property type="protein sequence ID" value="AYV44818.1"/>
    <property type="molecule type" value="Genomic_DNA"/>
</dbReference>
<evidence type="ECO:0000256" key="3">
    <source>
        <dbReference type="ARBA" id="ARBA00023163"/>
    </source>
</evidence>
<reference evidence="6 7" key="1">
    <citation type="submission" date="2017-12" db="EMBL/GenBank/DDBJ databases">
        <title>The genome sequence of Caulobacter flavus CGMCC1 15093.</title>
        <authorList>
            <person name="Gao J."/>
            <person name="Mao X."/>
            <person name="Sun J."/>
        </authorList>
    </citation>
    <scope>NUCLEOTIDE SEQUENCE [LARGE SCALE GENOMIC DNA]</scope>
    <source>
        <strain evidence="6 7">CGMCC1 15093</strain>
    </source>
</reference>
<dbReference type="AlphaFoldDB" id="A0A2N5CME9"/>
<dbReference type="OrthoDB" id="9782219at2"/>
<evidence type="ECO:0000313" key="5">
    <source>
        <dbReference type="EMBL" id="AYV44818.1"/>
    </source>
</evidence>
<evidence type="ECO:0000256" key="1">
    <source>
        <dbReference type="ARBA" id="ARBA00023015"/>
    </source>
</evidence>
<dbReference type="PANTHER" id="PTHR33204:SF36">
    <property type="entry name" value="TRANSCRIPTIONAL REGULATORY PROTEIN"/>
    <property type="match status" value="1"/>
</dbReference>
<dbReference type="InterPro" id="IPR036388">
    <property type="entry name" value="WH-like_DNA-bd_sf"/>
</dbReference>
<evidence type="ECO:0000313" key="6">
    <source>
        <dbReference type="EMBL" id="PLR07158.1"/>
    </source>
</evidence>
<dbReference type="SUPFAM" id="SSF46785">
    <property type="entry name" value="Winged helix' DNA-binding domain"/>
    <property type="match status" value="1"/>
</dbReference>
<dbReference type="Pfam" id="PF01638">
    <property type="entry name" value="HxlR"/>
    <property type="match status" value="1"/>
</dbReference>
<name>A0A2N5CME9_9CAUL</name>
<sequence length="168" mass="18557">MGRTADYSEQRCAIAATLEVVGDPWTLLILRDAFQGVRRFEQWQERLGVARNVLAARLKSLVGYGVMETRRYSERPPRHEYVLTAKGRDLSSVLLTMAEWGDRHVYGVGNGPVHFVHKACGCDFHPKLACEACGQVVDGRDLSRVIHDDPGPTVAQALEAVAVKVAAE</sequence>
<dbReference type="InterPro" id="IPR036390">
    <property type="entry name" value="WH_DNA-bd_sf"/>
</dbReference>
<evidence type="ECO:0000313" key="7">
    <source>
        <dbReference type="Proteomes" id="UP000234483"/>
    </source>
</evidence>
<dbReference type="RefSeq" id="WP_101715330.1">
    <property type="nucleotide sequence ID" value="NZ_CP026100.1"/>
</dbReference>
<proteinExistence type="predicted"/>
<dbReference type="PROSITE" id="PS51118">
    <property type="entry name" value="HTH_HXLR"/>
    <property type="match status" value="1"/>
</dbReference>
<dbReference type="PANTHER" id="PTHR33204">
    <property type="entry name" value="TRANSCRIPTIONAL REGULATOR, MARR FAMILY"/>
    <property type="match status" value="1"/>
</dbReference>
<keyword evidence="3" id="KW-0804">Transcription</keyword>
<dbReference type="GO" id="GO:0003677">
    <property type="term" value="F:DNA binding"/>
    <property type="evidence" value="ECO:0007669"/>
    <property type="project" value="UniProtKB-KW"/>
</dbReference>
<dbReference type="Proteomes" id="UP000281192">
    <property type="component" value="Chromosome"/>
</dbReference>
<feature type="domain" description="HTH hxlR-type" evidence="4">
    <location>
        <begin position="12"/>
        <end position="109"/>
    </location>
</feature>
<evidence type="ECO:0000259" key="4">
    <source>
        <dbReference type="PROSITE" id="PS51118"/>
    </source>
</evidence>
<accession>A0A2N5CME9</accession>
<organism evidence="6 7">
    <name type="scientific">Caulobacter flavus</name>
    <dbReference type="NCBI Taxonomy" id="1679497"/>
    <lineage>
        <taxon>Bacteria</taxon>
        <taxon>Pseudomonadati</taxon>
        <taxon>Pseudomonadota</taxon>
        <taxon>Alphaproteobacteria</taxon>
        <taxon>Caulobacterales</taxon>
        <taxon>Caulobacteraceae</taxon>
        <taxon>Caulobacter</taxon>
    </lineage>
</organism>
<dbReference type="InterPro" id="IPR002577">
    <property type="entry name" value="HTH_HxlR"/>
</dbReference>
<evidence type="ECO:0000256" key="2">
    <source>
        <dbReference type="ARBA" id="ARBA00023125"/>
    </source>
</evidence>
<keyword evidence="2" id="KW-0238">DNA-binding</keyword>
<reference evidence="5 8" key="2">
    <citation type="submission" date="2018-01" db="EMBL/GenBank/DDBJ databases">
        <title>Complete genome sequence of Caulobacter flavus RHGG3.</title>
        <authorList>
            <person name="Yang E."/>
        </authorList>
    </citation>
    <scope>NUCLEOTIDE SEQUENCE [LARGE SCALE GENOMIC DNA]</scope>
    <source>
        <strain evidence="5 8">RHGG3</strain>
    </source>
</reference>
<dbReference type="Proteomes" id="UP000234483">
    <property type="component" value="Unassembled WGS sequence"/>
</dbReference>
<evidence type="ECO:0000313" key="8">
    <source>
        <dbReference type="Proteomes" id="UP000281192"/>
    </source>
</evidence>
<dbReference type="Gene3D" id="1.10.10.10">
    <property type="entry name" value="Winged helix-like DNA-binding domain superfamily/Winged helix DNA-binding domain"/>
    <property type="match status" value="1"/>
</dbReference>
<dbReference type="KEGG" id="cfh:C1707_00255"/>
<keyword evidence="1" id="KW-0805">Transcription regulation</keyword>
<keyword evidence="8" id="KW-1185">Reference proteome</keyword>
<gene>
    <name evidence="5" type="ORF">C1707_00255</name>
    <name evidence="6" type="ORF">CFHF_23370</name>
</gene>